<dbReference type="SUPFAM" id="SSF52540">
    <property type="entry name" value="P-loop containing nucleoside triphosphate hydrolases"/>
    <property type="match status" value="2"/>
</dbReference>
<evidence type="ECO:0000256" key="1">
    <source>
        <dbReference type="ARBA" id="ARBA00022741"/>
    </source>
</evidence>
<keyword evidence="8" id="KW-1185">Reference proteome</keyword>
<dbReference type="GO" id="GO:0003678">
    <property type="term" value="F:DNA helicase activity"/>
    <property type="evidence" value="ECO:0007669"/>
    <property type="project" value="UniProtKB-EC"/>
</dbReference>
<dbReference type="Pfam" id="PF00176">
    <property type="entry name" value="SNF2-rel_dom"/>
    <property type="match status" value="1"/>
</dbReference>
<dbReference type="InterPro" id="IPR014001">
    <property type="entry name" value="Helicase_ATP-bd"/>
</dbReference>
<comment type="caution">
    <text evidence="7">The sequence shown here is derived from an EMBL/GenBank/DDBJ whole genome shotgun (WGS) entry which is preliminary data.</text>
</comment>
<dbReference type="GO" id="GO:0016787">
    <property type="term" value="F:hydrolase activity"/>
    <property type="evidence" value="ECO:0007669"/>
    <property type="project" value="UniProtKB-KW"/>
</dbReference>
<evidence type="ECO:0000256" key="3">
    <source>
        <dbReference type="ARBA" id="ARBA00022840"/>
    </source>
</evidence>
<keyword evidence="3" id="KW-0067">ATP-binding</keyword>
<feature type="compositionally biased region" description="Polar residues" evidence="4">
    <location>
        <begin position="21"/>
        <end position="30"/>
    </location>
</feature>
<dbReference type="InterPro" id="IPR001650">
    <property type="entry name" value="Helicase_C-like"/>
</dbReference>
<dbReference type="SMART" id="SM00487">
    <property type="entry name" value="DEXDc"/>
    <property type="match status" value="1"/>
</dbReference>
<dbReference type="GO" id="GO:0005524">
    <property type="term" value="F:ATP binding"/>
    <property type="evidence" value="ECO:0007669"/>
    <property type="project" value="InterPro"/>
</dbReference>
<feature type="compositionally biased region" description="Polar residues" evidence="4">
    <location>
        <begin position="606"/>
        <end position="620"/>
    </location>
</feature>
<protein>
    <submittedName>
        <fullName evidence="7">DNA-dependent ATPase fun30</fullName>
        <ecNumber evidence="7">3.6.4.12</ecNumber>
    </submittedName>
</protein>
<name>A0A9W8GDP0_9FUNG</name>
<keyword evidence="2 7" id="KW-0378">Hydrolase</keyword>
<dbReference type="InterPro" id="IPR038718">
    <property type="entry name" value="SNF2-like_sf"/>
</dbReference>
<dbReference type="Gene3D" id="3.40.50.300">
    <property type="entry name" value="P-loop containing nucleotide triphosphate hydrolases"/>
    <property type="match status" value="2"/>
</dbReference>
<evidence type="ECO:0000259" key="5">
    <source>
        <dbReference type="PROSITE" id="PS51192"/>
    </source>
</evidence>
<dbReference type="OrthoDB" id="448448at2759"/>
<dbReference type="SMART" id="SM00490">
    <property type="entry name" value="HELICc"/>
    <property type="match status" value="1"/>
</dbReference>
<keyword evidence="1" id="KW-0547">Nucleotide-binding</keyword>
<proteinExistence type="predicted"/>
<feature type="compositionally biased region" description="Acidic residues" evidence="4">
    <location>
        <begin position="249"/>
        <end position="261"/>
    </location>
</feature>
<dbReference type="EC" id="3.6.4.12" evidence="7"/>
<dbReference type="AlphaFoldDB" id="A0A9W8GDP0"/>
<dbReference type="InterPro" id="IPR027417">
    <property type="entry name" value="P-loop_NTPase"/>
</dbReference>
<dbReference type="PROSITE" id="PS51194">
    <property type="entry name" value="HELICASE_CTER"/>
    <property type="match status" value="1"/>
</dbReference>
<dbReference type="PROSITE" id="PS51192">
    <property type="entry name" value="HELICASE_ATP_BIND_1"/>
    <property type="match status" value="1"/>
</dbReference>
<dbReference type="InterPro" id="IPR000330">
    <property type="entry name" value="SNF2_N"/>
</dbReference>
<feature type="region of interest" description="Disordered" evidence="4">
    <location>
        <begin position="588"/>
        <end position="622"/>
    </location>
</feature>
<feature type="domain" description="Helicase C-terminal" evidence="6">
    <location>
        <begin position="810"/>
        <end position="956"/>
    </location>
</feature>
<dbReference type="CDD" id="cd18793">
    <property type="entry name" value="SF2_C_SNF"/>
    <property type="match status" value="1"/>
</dbReference>
<sequence>MAEPFSAEPLAPSTPDEAGPSHSSQSSTVGLTDAEDLVVLESSPNRPGSSRTARLKDLARPDNGSSALPSRLSSFYFRGKQAQLLATPAPTDAPQLISSSSPPEAKIGTPVAAAAMDFKRMDISAGKLAPADFGKVISQFKWTEGDSEDEMASSRASSRKRLASELDSPEGAVACKRSTPVSVLSSDDDDDAVEIVSRGQPQRKGRLLRGSRPAVPEHPPSSPLLSTVTQPPATGPRRTLSRRPAPIDVESDDDEGDDDGDATGGFKRSFESIEPHVMKLFNEGTDEELMEKTGATPDEVAIVRGLRPFGDMDSVEYLLRKTRGVRLAIFNQYRDAVLGHAEVEAVISQCSGIFNQLKSAMKKAGVETNEATGVVSISKEITLTQPKMISGDYELKHYQLEGVQWLDCLRNASASGILADEMGLGKTFQVIAFLCKGIEEAQVRGPSMVVCPSSTLDNWLNECAKFAPSLRVVAYYGSQTERMALQGRFEDESSYDVLVTTYNVATGNKMDRIFLKKRRFHSLILDEGHMVKNCMSSRYKWLMQIRTPFRLLLTGTPLQNNLQELVSLLTFILPQVFSESQPMLSHAFKTKPAAKRSAGGTESDDTGASSVVPSGAQSPAPQVVGAVETQHIGQAKTLLRPFVLRRRKCDVLSDLPSKTEIIVRLDLTESQRKLYDSIVPDDSEDAAAEAIRQNLMRLEPASLDVPEAVTPSRALKTPGASWISTFMDMRKVADHPLLLRNRYDLPQLQKMAKALLREPDYAEAGYQYVLEDMEVCSDFELHQLCEKYPRSMRQFRLPDEALLDSAKVQKLRAIVDECVARGEKLLLFSQFTSLLNILEVVFRMWDIEYCRLDGSTKVDERQAMIDEFNRDGNRLPVFLLSTKAGGFGINLTSANVVVIYDSGNNPSEERQAEDRAHRVGQVKDVRVYKFIGNDTIDVNIWESSKSKLMVEQMFWH</sequence>
<reference evidence="7" key="1">
    <citation type="submission" date="2022-07" db="EMBL/GenBank/DDBJ databases">
        <title>Phylogenomic reconstructions and comparative analyses of Kickxellomycotina fungi.</title>
        <authorList>
            <person name="Reynolds N.K."/>
            <person name="Stajich J.E."/>
            <person name="Barry K."/>
            <person name="Grigoriev I.V."/>
            <person name="Crous P."/>
            <person name="Smith M.E."/>
        </authorList>
    </citation>
    <scope>NUCLEOTIDE SEQUENCE</scope>
    <source>
        <strain evidence="7">CBS 109367</strain>
    </source>
</reference>
<dbReference type="EMBL" id="JANBTX010000104">
    <property type="protein sequence ID" value="KAJ2686528.1"/>
    <property type="molecule type" value="Genomic_DNA"/>
</dbReference>
<accession>A0A9W8GDP0</accession>
<feature type="compositionally biased region" description="Polar residues" evidence="4">
    <location>
        <begin position="223"/>
        <end position="232"/>
    </location>
</feature>
<evidence type="ECO:0000259" key="6">
    <source>
        <dbReference type="PROSITE" id="PS51194"/>
    </source>
</evidence>
<dbReference type="Proteomes" id="UP001151516">
    <property type="component" value="Unassembled WGS sequence"/>
</dbReference>
<dbReference type="Pfam" id="PF00271">
    <property type="entry name" value="Helicase_C"/>
    <property type="match status" value="1"/>
</dbReference>
<evidence type="ECO:0000313" key="7">
    <source>
        <dbReference type="EMBL" id="KAJ2686528.1"/>
    </source>
</evidence>
<organism evidence="7 8">
    <name type="scientific">Coemansia spiralis</name>
    <dbReference type="NCBI Taxonomy" id="417178"/>
    <lineage>
        <taxon>Eukaryota</taxon>
        <taxon>Fungi</taxon>
        <taxon>Fungi incertae sedis</taxon>
        <taxon>Zoopagomycota</taxon>
        <taxon>Kickxellomycotina</taxon>
        <taxon>Kickxellomycetes</taxon>
        <taxon>Kickxellales</taxon>
        <taxon>Kickxellaceae</taxon>
        <taxon>Coemansia</taxon>
    </lineage>
</organism>
<evidence type="ECO:0000256" key="2">
    <source>
        <dbReference type="ARBA" id="ARBA00022801"/>
    </source>
</evidence>
<dbReference type="InterPro" id="IPR049730">
    <property type="entry name" value="SNF2/RAD54-like_C"/>
</dbReference>
<feature type="region of interest" description="Disordered" evidence="4">
    <location>
        <begin position="144"/>
        <end position="269"/>
    </location>
</feature>
<dbReference type="PANTHER" id="PTHR10799">
    <property type="entry name" value="SNF2/RAD54 HELICASE FAMILY"/>
    <property type="match status" value="1"/>
</dbReference>
<dbReference type="Gene3D" id="3.40.50.10810">
    <property type="entry name" value="Tandem AAA-ATPase domain"/>
    <property type="match status" value="1"/>
</dbReference>
<evidence type="ECO:0000313" key="8">
    <source>
        <dbReference type="Proteomes" id="UP001151516"/>
    </source>
</evidence>
<feature type="region of interest" description="Disordered" evidence="4">
    <location>
        <begin position="87"/>
        <end position="106"/>
    </location>
</feature>
<gene>
    <name evidence="7" type="primary">FUN30</name>
    <name evidence="7" type="ORF">IWW39_003575</name>
</gene>
<feature type="region of interest" description="Disordered" evidence="4">
    <location>
        <begin position="1"/>
        <end position="70"/>
    </location>
</feature>
<evidence type="ECO:0000256" key="4">
    <source>
        <dbReference type="SAM" id="MobiDB-lite"/>
    </source>
</evidence>
<feature type="domain" description="Helicase ATP-binding" evidence="5">
    <location>
        <begin position="407"/>
        <end position="575"/>
    </location>
</feature>
<feature type="compositionally biased region" description="Polar residues" evidence="4">
    <location>
        <begin position="42"/>
        <end position="52"/>
    </location>
</feature>